<evidence type="ECO:0000313" key="1">
    <source>
        <dbReference type="EMBL" id="KAF0929657.1"/>
    </source>
</evidence>
<gene>
    <name evidence="1" type="ORF">E2562_023011</name>
</gene>
<accession>A0A6G1EYD7</accession>
<proteinExistence type="predicted"/>
<dbReference type="Proteomes" id="UP000479710">
    <property type="component" value="Unassembled WGS sequence"/>
</dbReference>
<organism evidence="1 2">
    <name type="scientific">Oryza meyeriana var. granulata</name>
    <dbReference type="NCBI Taxonomy" id="110450"/>
    <lineage>
        <taxon>Eukaryota</taxon>
        <taxon>Viridiplantae</taxon>
        <taxon>Streptophyta</taxon>
        <taxon>Embryophyta</taxon>
        <taxon>Tracheophyta</taxon>
        <taxon>Spermatophyta</taxon>
        <taxon>Magnoliopsida</taxon>
        <taxon>Liliopsida</taxon>
        <taxon>Poales</taxon>
        <taxon>Poaceae</taxon>
        <taxon>BOP clade</taxon>
        <taxon>Oryzoideae</taxon>
        <taxon>Oryzeae</taxon>
        <taxon>Oryzinae</taxon>
        <taxon>Oryza</taxon>
        <taxon>Oryza meyeriana</taxon>
    </lineage>
</organism>
<dbReference type="AlphaFoldDB" id="A0A6G1EYD7"/>
<comment type="caution">
    <text evidence="1">The sequence shown here is derived from an EMBL/GenBank/DDBJ whole genome shotgun (WGS) entry which is preliminary data.</text>
</comment>
<sequence>MDSGGVLDALFSLEALSMKFVLPDKERREEGRGLVSIRVVIKRFSYLGSRTIFRNQPDPACHGHDSIAFDLDFLLSRSTLATLLNHHLATEVVHT</sequence>
<evidence type="ECO:0000313" key="2">
    <source>
        <dbReference type="Proteomes" id="UP000479710"/>
    </source>
</evidence>
<dbReference type="EMBL" id="SPHZ02000002">
    <property type="protein sequence ID" value="KAF0929657.1"/>
    <property type="molecule type" value="Genomic_DNA"/>
</dbReference>
<name>A0A6G1EYD7_9ORYZ</name>
<protein>
    <submittedName>
        <fullName evidence="1">Uncharacterized protein</fullName>
    </submittedName>
</protein>
<reference evidence="1 2" key="1">
    <citation type="submission" date="2019-11" db="EMBL/GenBank/DDBJ databases">
        <title>Whole genome sequence of Oryza granulata.</title>
        <authorList>
            <person name="Li W."/>
        </authorList>
    </citation>
    <scope>NUCLEOTIDE SEQUENCE [LARGE SCALE GENOMIC DNA]</scope>
    <source>
        <strain evidence="2">cv. Menghai</strain>
        <tissue evidence="1">Leaf</tissue>
    </source>
</reference>
<keyword evidence="2" id="KW-1185">Reference proteome</keyword>